<keyword evidence="3" id="KW-0378">Hydrolase</keyword>
<dbReference type="Proteomes" id="UP000281028">
    <property type="component" value="Unassembled WGS sequence"/>
</dbReference>
<dbReference type="InterPro" id="IPR051453">
    <property type="entry name" value="MBL_Glyoxalase_II"/>
</dbReference>
<dbReference type="GO" id="GO:0046872">
    <property type="term" value="F:metal ion binding"/>
    <property type="evidence" value="ECO:0007669"/>
    <property type="project" value="UniProtKB-KW"/>
</dbReference>
<dbReference type="InterPro" id="IPR036866">
    <property type="entry name" value="RibonucZ/Hydroxyglut_hydro"/>
</dbReference>
<protein>
    <submittedName>
        <fullName evidence="5">MBL fold metallo-hydrolase</fullName>
    </submittedName>
</protein>
<dbReference type="InterPro" id="IPR001279">
    <property type="entry name" value="Metallo-B-lactamas"/>
</dbReference>
<evidence type="ECO:0000313" key="5">
    <source>
        <dbReference type="EMBL" id="NSL88236.1"/>
    </source>
</evidence>
<keyword evidence="2" id="KW-0479">Metal-binding</keyword>
<dbReference type="GO" id="GO:0016787">
    <property type="term" value="F:hydrolase activity"/>
    <property type="evidence" value="ECO:0007669"/>
    <property type="project" value="UniProtKB-KW"/>
</dbReference>
<organism evidence="5 6">
    <name type="scientific">Chitinophaga solisilvae</name>
    <dbReference type="NCBI Taxonomy" id="1233460"/>
    <lineage>
        <taxon>Bacteria</taxon>
        <taxon>Pseudomonadati</taxon>
        <taxon>Bacteroidota</taxon>
        <taxon>Chitinophagia</taxon>
        <taxon>Chitinophagales</taxon>
        <taxon>Chitinophagaceae</taxon>
        <taxon>Chitinophaga</taxon>
    </lineage>
</organism>
<evidence type="ECO:0000256" key="3">
    <source>
        <dbReference type="ARBA" id="ARBA00022801"/>
    </source>
</evidence>
<dbReference type="PANTHER" id="PTHR46233">
    <property type="entry name" value="HYDROXYACYLGLUTATHIONE HYDROLASE GLOC"/>
    <property type="match status" value="1"/>
</dbReference>
<keyword evidence="6" id="KW-1185">Reference proteome</keyword>
<dbReference type="AlphaFoldDB" id="A0A3S1BHV0"/>
<sequence length="278" mass="30900">MKTKIHTYTSQEPMLKVNAFIAEGDNELVIVDTTLTKSDSLALKQQADALGKPVAGIILTHGHPDHVAGTYNVKQQQDIPVFATPAVKQLMLDTEQAKHAQWSGMFGEEWIPQWAYPTELVNHGDQVRIGNMTFSVLDIGAGGDCDANSVWLLEDENRAAFIGDLLYKNNHTYMNDGGILRWLSNLEVLAPTMKDYAAFYVGHGPVCDIKDFEKQRAYFLRYCSEVLKATGGTGIFNDNSRKHFEEIMLSAFPDYGCQFMVALSADNVGKELAGIHQH</sequence>
<dbReference type="Pfam" id="PF00753">
    <property type="entry name" value="Lactamase_B"/>
    <property type="match status" value="1"/>
</dbReference>
<evidence type="ECO:0000256" key="1">
    <source>
        <dbReference type="ARBA" id="ARBA00001947"/>
    </source>
</evidence>
<evidence type="ECO:0000313" key="6">
    <source>
        <dbReference type="Proteomes" id="UP000281028"/>
    </source>
</evidence>
<dbReference type="SUPFAM" id="SSF56281">
    <property type="entry name" value="Metallo-hydrolase/oxidoreductase"/>
    <property type="match status" value="1"/>
</dbReference>
<name>A0A3S1BHV0_9BACT</name>
<evidence type="ECO:0000256" key="4">
    <source>
        <dbReference type="ARBA" id="ARBA00022833"/>
    </source>
</evidence>
<comment type="caution">
    <text evidence="5">The sequence shown here is derived from an EMBL/GenBank/DDBJ whole genome shotgun (WGS) entry which is preliminary data.</text>
</comment>
<keyword evidence="4" id="KW-0862">Zinc</keyword>
<gene>
    <name evidence="5" type="ORF">ECE50_015450</name>
</gene>
<evidence type="ECO:0000256" key="2">
    <source>
        <dbReference type="ARBA" id="ARBA00022723"/>
    </source>
</evidence>
<proteinExistence type="predicted"/>
<dbReference type="SMART" id="SM00849">
    <property type="entry name" value="Lactamase_B"/>
    <property type="match status" value="1"/>
</dbReference>
<comment type="cofactor">
    <cofactor evidence="1">
        <name>Zn(2+)</name>
        <dbReference type="ChEBI" id="CHEBI:29105"/>
    </cofactor>
</comment>
<accession>A0A3S1BHV0</accession>
<dbReference type="Gene3D" id="3.60.15.10">
    <property type="entry name" value="Ribonuclease Z/Hydroxyacylglutathione hydrolase-like"/>
    <property type="match status" value="1"/>
</dbReference>
<reference evidence="5" key="1">
    <citation type="submission" date="2020-05" db="EMBL/GenBank/DDBJ databases">
        <title>Chitinophaga laudate sp. nov., isolated from a tropical peat swamp.</title>
        <authorList>
            <person name="Goh C.B.S."/>
            <person name="Lee M.S."/>
            <person name="Parimannan S."/>
            <person name="Pasbakhsh P."/>
            <person name="Yule C.M."/>
            <person name="Rajandas H."/>
            <person name="Loke S."/>
            <person name="Croft L."/>
            <person name="Tan J.B.L."/>
        </authorList>
    </citation>
    <scope>NUCLEOTIDE SEQUENCE</scope>
    <source>
        <strain evidence="5">Mgbs1</strain>
    </source>
</reference>
<dbReference type="PANTHER" id="PTHR46233:SF3">
    <property type="entry name" value="HYDROXYACYLGLUTATHIONE HYDROLASE GLOC"/>
    <property type="match status" value="1"/>
</dbReference>
<dbReference type="OrthoDB" id="8441428at2"/>
<dbReference type="EMBL" id="RIAR02000001">
    <property type="protein sequence ID" value="NSL88236.1"/>
    <property type="molecule type" value="Genomic_DNA"/>
</dbReference>